<evidence type="ECO:0008006" key="4">
    <source>
        <dbReference type="Google" id="ProtNLM"/>
    </source>
</evidence>
<keyword evidence="1" id="KW-0812">Transmembrane</keyword>
<keyword evidence="1" id="KW-0472">Membrane</keyword>
<reference evidence="2" key="1">
    <citation type="submission" date="2020-07" db="EMBL/GenBank/DDBJ databases">
        <title>Multicomponent nature underlies the extraordinary mechanical properties of spider dragline silk.</title>
        <authorList>
            <person name="Kono N."/>
            <person name="Nakamura H."/>
            <person name="Mori M."/>
            <person name="Yoshida Y."/>
            <person name="Ohtoshi R."/>
            <person name="Malay A.D."/>
            <person name="Moran D.A.P."/>
            <person name="Tomita M."/>
            <person name="Numata K."/>
            <person name="Arakawa K."/>
        </authorList>
    </citation>
    <scope>NUCLEOTIDE SEQUENCE</scope>
</reference>
<organism evidence="2 3">
    <name type="scientific">Trichonephila clavata</name>
    <name type="common">Joro spider</name>
    <name type="synonym">Nephila clavata</name>
    <dbReference type="NCBI Taxonomy" id="2740835"/>
    <lineage>
        <taxon>Eukaryota</taxon>
        <taxon>Metazoa</taxon>
        <taxon>Ecdysozoa</taxon>
        <taxon>Arthropoda</taxon>
        <taxon>Chelicerata</taxon>
        <taxon>Arachnida</taxon>
        <taxon>Araneae</taxon>
        <taxon>Araneomorphae</taxon>
        <taxon>Entelegynae</taxon>
        <taxon>Araneoidea</taxon>
        <taxon>Nephilidae</taxon>
        <taxon>Trichonephila</taxon>
    </lineage>
</organism>
<feature type="transmembrane region" description="Helical" evidence="1">
    <location>
        <begin position="229"/>
        <end position="246"/>
    </location>
</feature>
<evidence type="ECO:0000313" key="3">
    <source>
        <dbReference type="Proteomes" id="UP000887116"/>
    </source>
</evidence>
<name>A0A8X6M5A2_TRICU</name>
<accession>A0A8X6M5A2</accession>
<feature type="transmembrane region" description="Helical" evidence="1">
    <location>
        <begin position="113"/>
        <end position="137"/>
    </location>
</feature>
<evidence type="ECO:0000256" key="1">
    <source>
        <dbReference type="SAM" id="Phobius"/>
    </source>
</evidence>
<gene>
    <name evidence="2" type="primary">AVEN_109535_1</name>
    <name evidence="2" type="ORF">TNCT_90661</name>
</gene>
<dbReference type="AlphaFoldDB" id="A0A8X6M5A2"/>
<feature type="transmembrane region" description="Helical" evidence="1">
    <location>
        <begin position="149"/>
        <end position="170"/>
    </location>
</feature>
<keyword evidence="3" id="KW-1185">Reference proteome</keyword>
<feature type="transmembrane region" description="Helical" evidence="1">
    <location>
        <begin position="44"/>
        <end position="66"/>
    </location>
</feature>
<sequence length="252" mass="28882">MSLVSTVYALTDIDRMMSMLNMMVQNSTSNSKVIFAIVLSGHQFIFSIHFLVFPGMVMILLSFIYLSFVKAFHRQLEAVRFRLLHNFSSQEVSRTWNVITVAKSIHQDIEVTFSFITLLAYILTFGNILNVVSIIVTEFLSDKENLQHLYSYTIFSWTVLWFVVLTVSGTKSAKIESFIKNLRQQVISKNFGKKLEEGNELTCLNFFNAGSDCEFQFTGWGMFKVDKKLFLTISGILITYGMLFATEITKLL</sequence>
<evidence type="ECO:0000313" key="2">
    <source>
        <dbReference type="EMBL" id="GFR33730.1"/>
    </source>
</evidence>
<dbReference type="Proteomes" id="UP000887116">
    <property type="component" value="Unassembled WGS sequence"/>
</dbReference>
<protein>
    <recommendedName>
        <fullName evidence="4">Gustatory receptor</fullName>
    </recommendedName>
</protein>
<proteinExistence type="predicted"/>
<comment type="caution">
    <text evidence="2">The sequence shown here is derived from an EMBL/GenBank/DDBJ whole genome shotgun (WGS) entry which is preliminary data.</text>
</comment>
<keyword evidence="1" id="KW-1133">Transmembrane helix</keyword>
<dbReference type="OrthoDB" id="6419492at2759"/>
<dbReference type="EMBL" id="BMAO01029720">
    <property type="protein sequence ID" value="GFR33730.1"/>
    <property type="molecule type" value="Genomic_DNA"/>
</dbReference>